<dbReference type="Proteomes" id="UP000014803">
    <property type="component" value="Chromosome"/>
</dbReference>
<evidence type="ECO:0000313" key="3">
    <source>
        <dbReference type="Proteomes" id="UP000014803"/>
    </source>
</evidence>
<name>S4Y4F9_SORCE</name>
<dbReference type="HOGENOM" id="CLU_041125_2_1_7"/>
<dbReference type="InterPro" id="IPR012337">
    <property type="entry name" value="RNaseH-like_sf"/>
</dbReference>
<dbReference type="eggNOG" id="COG3335">
    <property type="taxonomic scope" value="Bacteria"/>
</dbReference>
<dbReference type="KEGG" id="scu:SCE1572_40840"/>
<dbReference type="InterPro" id="IPR047655">
    <property type="entry name" value="Transpos_IS630-like"/>
</dbReference>
<accession>S4Y4F9</accession>
<organism evidence="2 3">
    <name type="scientific">Sorangium cellulosum So0157-2</name>
    <dbReference type="NCBI Taxonomy" id="1254432"/>
    <lineage>
        <taxon>Bacteria</taxon>
        <taxon>Pseudomonadati</taxon>
        <taxon>Myxococcota</taxon>
        <taxon>Polyangia</taxon>
        <taxon>Polyangiales</taxon>
        <taxon>Polyangiaceae</taxon>
        <taxon>Sorangium</taxon>
    </lineage>
</organism>
<dbReference type="STRING" id="1254432.SCE1572_40840"/>
<gene>
    <name evidence="2" type="ORF">SCE1572_40840</name>
</gene>
<dbReference type="AlphaFoldDB" id="S4Y4F9"/>
<proteinExistence type="predicted"/>
<reference evidence="2 3" key="1">
    <citation type="journal article" date="2013" name="Sci. Rep.">
        <title>Extraordinary expansion of a Sorangium cellulosum genome from an alkaline milieu.</title>
        <authorList>
            <person name="Han K."/>
            <person name="Li Z.F."/>
            <person name="Peng R."/>
            <person name="Zhu L.P."/>
            <person name="Zhou T."/>
            <person name="Wang L.G."/>
            <person name="Li S.G."/>
            <person name="Zhang X.B."/>
            <person name="Hu W."/>
            <person name="Wu Z.H."/>
            <person name="Qin N."/>
            <person name="Li Y.Z."/>
        </authorList>
    </citation>
    <scope>NUCLEOTIDE SEQUENCE [LARGE SCALE GENOMIC DNA]</scope>
    <source>
        <strain evidence="2 3">So0157-2</strain>
    </source>
</reference>
<dbReference type="Gene3D" id="3.30.420.10">
    <property type="entry name" value="Ribonuclease H-like superfamily/Ribonuclease H"/>
    <property type="match status" value="1"/>
</dbReference>
<dbReference type="EMBL" id="CP003969">
    <property type="protein sequence ID" value="AGP40302.1"/>
    <property type="molecule type" value="Genomic_DNA"/>
</dbReference>
<dbReference type="PATRIC" id="fig|1254432.3.peg.9229"/>
<evidence type="ECO:0000313" key="2">
    <source>
        <dbReference type="EMBL" id="AGP40302.1"/>
    </source>
</evidence>
<dbReference type="InterPro" id="IPR038717">
    <property type="entry name" value="Tc1-like_DDE_dom"/>
</dbReference>
<dbReference type="InterPro" id="IPR036397">
    <property type="entry name" value="RNaseH_sf"/>
</dbReference>
<feature type="domain" description="Tc1-like transposase DDE" evidence="1">
    <location>
        <begin position="85"/>
        <end position="230"/>
    </location>
</feature>
<sequence>MEAEACRDPSDAGFEVTHWSIALLGEHVRSMQIDISDASVGRILRGALLQPHRQKMWLNSQDDEFRQKRDDVLRVYYEAPQDEHTLCLDEKTGMQALERRYPDLPMQPGMPVRREFEYIRHGTLTLMGAYDVRSGKLFGFLSDGHDSDTFVQLLEQVDACYPTGRGHIIVDNLSTHTTDEVVEWFEEHPRWTLHFTPKHASWLNQIECAFSDLQRCVLARGSFRSKDELRDKVHAYLWWHNERAEPFEWTYRPASWSAIPGKTSDGPD</sequence>
<dbReference type="NCBIfam" id="NF033545">
    <property type="entry name" value="transpos_IS630"/>
    <property type="match status" value="1"/>
</dbReference>
<dbReference type="Pfam" id="PF13358">
    <property type="entry name" value="DDE_3"/>
    <property type="match status" value="1"/>
</dbReference>
<dbReference type="SUPFAM" id="SSF53098">
    <property type="entry name" value="Ribonuclease H-like"/>
    <property type="match status" value="1"/>
</dbReference>
<protein>
    <recommendedName>
        <fullName evidence="1">Tc1-like transposase DDE domain-containing protein</fullName>
    </recommendedName>
</protein>
<dbReference type="GO" id="GO:0003676">
    <property type="term" value="F:nucleic acid binding"/>
    <property type="evidence" value="ECO:0007669"/>
    <property type="project" value="InterPro"/>
</dbReference>
<evidence type="ECO:0000259" key="1">
    <source>
        <dbReference type="Pfam" id="PF13358"/>
    </source>
</evidence>